<keyword evidence="3" id="KW-1185">Reference proteome</keyword>
<evidence type="ECO:0000313" key="3">
    <source>
        <dbReference type="Proteomes" id="UP001054902"/>
    </source>
</evidence>
<gene>
    <name evidence="2" type="ORF">CTEN210_05406</name>
</gene>
<comment type="caution">
    <text evidence="2">The sequence shown here is derived from an EMBL/GenBank/DDBJ whole genome shotgun (WGS) entry which is preliminary data.</text>
</comment>
<proteinExistence type="predicted"/>
<dbReference type="AlphaFoldDB" id="A0AAD3CQE6"/>
<evidence type="ECO:0000313" key="2">
    <source>
        <dbReference type="EMBL" id="GFH48930.1"/>
    </source>
</evidence>
<reference evidence="2 3" key="1">
    <citation type="journal article" date="2021" name="Sci. Rep.">
        <title>The genome of the diatom Chaetoceros tenuissimus carries an ancient integrated fragment of an extant virus.</title>
        <authorList>
            <person name="Hongo Y."/>
            <person name="Kimura K."/>
            <person name="Takaki Y."/>
            <person name="Yoshida Y."/>
            <person name="Baba S."/>
            <person name="Kobayashi G."/>
            <person name="Nagasaki K."/>
            <person name="Hano T."/>
            <person name="Tomaru Y."/>
        </authorList>
    </citation>
    <scope>NUCLEOTIDE SEQUENCE [LARGE SCALE GENOMIC DNA]</scope>
    <source>
        <strain evidence="2 3">NIES-3715</strain>
    </source>
</reference>
<name>A0AAD3CQE6_9STRA</name>
<feature type="region of interest" description="Disordered" evidence="1">
    <location>
        <begin position="121"/>
        <end position="224"/>
    </location>
</feature>
<dbReference type="EMBL" id="BLLK01000029">
    <property type="protein sequence ID" value="GFH48930.1"/>
    <property type="molecule type" value="Genomic_DNA"/>
</dbReference>
<protein>
    <submittedName>
        <fullName evidence="2">Uncharacterized protein</fullName>
    </submittedName>
</protein>
<sequence length="224" mass="25888">MSSNKKVKKQEGSTDTHNFSKPTKRERYVHCVRCHSSFRVSANTKKSCIIEHDYDAFEGSRNGSWYQGELLCCGTSYRFHRHNSDSKVGQKYCFRGEHTTNPADVDYNLAYSPRHSTMKVCNDSCGSSDDTKAATKEESERQQNDKKRKQQEELNERQNARQRMQEREEELKSQGNTREARSLRAERLGMHDCTDLNSDEDSDDCAEFDYASDSSLVPPWELDD</sequence>
<evidence type="ECO:0000256" key="1">
    <source>
        <dbReference type="SAM" id="MobiDB-lite"/>
    </source>
</evidence>
<accession>A0AAD3CQE6</accession>
<dbReference type="Proteomes" id="UP001054902">
    <property type="component" value="Unassembled WGS sequence"/>
</dbReference>
<feature type="region of interest" description="Disordered" evidence="1">
    <location>
        <begin position="1"/>
        <end position="21"/>
    </location>
</feature>
<feature type="compositionally biased region" description="Basic and acidic residues" evidence="1">
    <location>
        <begin position="129"/>
        <end position="194"/>
    </location>
</feature>
<organism evidence="2 3">
    <name type="scientific">Chaetoceros tenuissimus</name>
    <dbReference type="NCBI Taxonomy" id="426638"/>
    <lineage>
        <taxon>Eukaryota</taxon>
        <taxon>Sar</taxon>
        <taxon>Stramenopiles</taxon>
        <taxon>Ochrophyta</taxon>
        <taxon>Bacillariophyta</taxon>
        <taxon>Coscinodiscophyceae</taxon>
        <taxon>Chaetocerotophycidae</taxon>
        <taxon>Chaetocerotales</taxon>
        <taxon>Chaetocerotaceae</taxon>
        <taxon>Chaetoceros</taxon>
    </lineage>
</organism>
<feature type="compositionally biased region" description="Acidic residues" evidence="1">
    <location>
        <begin position="197"/>
        <end position="207"/>
    </location>
</feature>